<dbReference type="Proteomes" id="UP001162029">
    <property type="component" value="Unassembled WGS sequence"/>
</dbReference>
<dbReference type="AlphaFoldDB" id="A0AAV0U4B6"/>
<protein>
    <submittedName>
        <fullName evidence="3">Uncharacterized protein</fullName>
    </submittedName>
</protein>
<feature type="compositionally biased region" description="Acidic residues" evidence="1">
    <location>
        <begin position="168"/>
        <end position="184"/>
    </location>
</feature>
<reference evidence="3" key="1">
    <citation type="submission" date="2022-12" db="EMBL/GenBank/DDBJ databases">
        <authorList>
            <person name="Webb A."/>
        </authorList>
    </citation>
    <scope>NUCLEOTIDE SEQUENCE</scope>
    <source>
        <strain evidence="3">Pd1</strain>
    </source>
</reference>
<feature type="compositionally biased region" description="Polar residues" evidence="1">
    <location>
        <begin position="13"/>
        <end position="22"/>
    </location>
</feature>
<feature type="compositionally biased region" description="Basic and acidic residues" evidence="1">
    <location>
        <begin position="1"/>
        <end position="11"/>
    </location>
</feature>
<feature type="compositionally biased region" description="Basic and acidic residues" evidence="1">
    <location>
        <begin position="62"/>
        <end position="71"/>
    </location>
</feature>
<evidence type="ECO:0000313" key="4">
    <source>
        <dbReference type="Proteomes" id="UP001162029"/>
    </source>
</evidence>
<name>A0AAV0U4B6_9STRA</name>
<feature type="region of interest" description="Disordered" evidence="1">
    <location>
        <begin position="48"/>
        <end position="78"/>
    </location>
</feature>
<keyword evidence="4" id="KW-1185">Reference proteome</keyword>
<feature type="transmembrane region" description="Helical" evidence="2">
    <location>
        <begin position="294"/>
        <end position="316"/>
    </location>
</feature>
<sequence>MAAQIADHKDTGMNFSSSSNEETPVVSKLEATRLALAQEQKKRIDAAVARVTSKKESGKRKGLGERTDALHRNKKSKAVVDVTNDQVDKKNSIARRMVDRFASMPEPEREEVTEQEEEPVTRSVSVQQFVARHVSVKDEGSLETTSCETMEKVMTTTTTTIVNAAEESTVESEEEAASADEEEAEQKNEWDGPTTNFHVKQLGLDDNVDIYAPIAQQEYDVHRVRERIKYMPMGDSSKSLNTSCDSVVDSDFSSKDVLKDNDSETQVLAEETEECEQEAVNQTAKVYRTWAKQALVYTPLFILATVVLVFALLFAIDWSQNTFQFCEMDAESTEGSEELFSCASFMETQSLIKSTLRKTAEKVQETVQSYFV</sequence>
<feature type="region of interest" description="Disordered" evidence="1">
    <location>
        <begin position="1"/>
        <end position="26"/>
    </location>
</feature>
<comment type="caution">
    <text evidence="3">The sequence shown here is derived from an EMBL/GenBank/DDBJ whole genome shotgun (WGS) entry which is preliminary data.</text>
</comment>
<proteinExistence type="predicted"/>
<feature type="region of interest" description="Disordered" evidence="1">
    <location>
        <begin position="165"/>
        <end position="193"/>
    </location>
</feature>
<keyword evidence="2" id="KW-0472">Membrane</keyword>
<evidence type="ECO:0000256" key="2">
    <source>
        <dbReference type="SAM" id="Phobius"/>
    </source>
</evidence>
<dbReference type="EMBL" id="CANTFM010000779">
    <property type="protein sequence ID" value="CAI5729734.1"/>
    <property type="molecule type" value="Genomic_DNA"/>
</dbReference>
<organism evidence="3 4">
    <name type="scientific">Peronospora destructor</name>
    <dbReference type="NCBI Taxonomy" id="86335"/>
    <lineage>
        <taxon>Eukaryota</taxon>
        <taxon>Sar</taxon>
        <taxon>Stramenopiles</taxon>
        <taxon>Oomycota</taxon>
        <taxon>Peronosporomycetes</taxon>
        <taxon>Peronosporales</taxon>
        <taxon>Peronosporaceae</taxon>
        <taxon>Peronospora</taxon>
    </lineage>
</organism>
<evidence type="ECO:0000313" key="3">
    <source>
        <dbReference type="EMBL" id="CAI5729734.1"/>
    </source>
</evidence>
<keyword evidence="2" id="KW-0812">Transmembrane</keyword>
<keyword evidence="2" id="KW-1133">Transmembrane helix</keyword>
<accession>A0AAV0U4B6</accession>
<evidence type="ECO:0000256" key="1">
    <source>
        <dbReference type="SAM" id="MobiDB-lite"/>
    </source>
</evidence>
<gene>
    <name evidence="3" type="ORF">PDE001_LOCUS4322</name>
</gene>